<dbReference type="Gene3D" id="2.130.10.10">
    <property type="entry name" value="YVTN repeat-like/Quinoprotein amine dehydrogenase"/>
    <property type="match status" value="1"/>
</dbReference>
<dbReference type="InterPro" id="IPR001680">
    <property type="entry name" value="WD40_rpt"/>
</dbReference>
<evidence type="ECO:0000256" key="1">
    <source>
        <dbReference type="ARBA" id="ARBA00022574"/>
    </source>
</evidence>
<evidence type="ECO:0000313" key="4">
    <source>
        <dbReference type="Proteomes" id="UP000240535"/>
    </source>
</evidence>
<keyword evidence="2" id="KW-0677">Repeat</keyword>
<proteinExistence type="predicted"/>
<organism evidence="3 4">
    <name type="scientific">Campylobacter blaseri</name>
    <dbReference type="NCBI Taxonomy" id="2042961"/>
    <lineage>
        <taxon>Bacteria</taxon>
        <taxon>Pseudomonadati</taxon>
        <taxon>Campylobacterota</taxon>
        <taxon>Epsilonproteobacteria</taxon>
        <taxon>Campylobacterales</taxon>
        <taxon>Campylobacteraceae</taxon>
        <taxon>Campylobacter</taxon>
    </lineage>
</organism>
<comment type="caution">
    <text evidence="3">The sequence shown here is derived from an EMBL/GenBank/DDBJ whole genome shotgun (WGS) entry which is preliminary data.</text>
</comment>
<dbReference type="InterPro" id="IPR036322">
    <property type="entry name" value="WD40_repeat_dom_sf"/>
</dbReference>
<dbReference type="Pfam" id="PF00400">
    <property type="entry name" value="WD40"/>
    <property type="match status" value="1"/>
</dbReference>
<keyword evidence="1" id="KW-0853">WD repeat</keyword>
<protein>
    <submittedName>
        <fullName evidence="3">Uncharacterized protein</fullName>
    </submittedName>
</protein>
<dbReference type="EMBL" id="PDHH01000004">
    <property type="protein sequence ID" value="PSM52061.1"/>
    <property type="molecule type" value="Genomic_DNA"/>
</dbReference>
<dbReference type="SUPFAM" id="SSF50978">
    <property type="entry name" value="WD40 repeat-like"/>
    <property type="match status" value="1"/>
</dbReference>
<dbReference type="PANTHER" id="PTHR22847:SF637">
    <property type="entry name" value="WD REPEAT DOMAIN 5B"/>
    <property type="match status" value="1"/>
</dbReference>
<dbReference type="InterPro" id="IPR015943">
    <property type="entry name" value="WD40/YVTN_repeat-like_dom_sf"/>
</dbReference>
<dbReference type="RefSeq" id="WP_106871597.1">
    <property type="nucleotide sequence ID" value="NZ_CP053841.1"/>
</dbReference>
<dbReference type="AlphaFoldDB" id="A0A2P8R0Q0"/>
<sequence>MKLIIFILMLTTFLYPNESKLLHTVHTKHNVMDIKLNKDILFIATDGGEALIYDISKNKTLKTIKIDKIKTYFDTQNAKIFNIDKLNSKVLMLSEGDFGSKVLHIYSYSDDKLTSTSLENEAIKKALFIDENRVLLVSLSSEIYIYDLDKKEITETYKITTSALGDVELLSKNGLVVMGCESGKIYIFSIDEKKLLKTIDMHKDNIYDIEISKNKTIVSGSADKFVGIFVNDKKEHMKSSFLVYAVGVSADGKKGAFMSDIDSKITIFDTSALKTISKIDTKQSTISGIIFYKDDKIISFAYENDIKIWRY</sequence>
<dbReference type="PANTHER" id="PTHR22847">
    <property type="entry name" value="WD40 REPEAT PROTEIN"/>
    <property type="match status" value="1"/>
</dbReference>
<gene>
    <name evidence="3" type="ORF">CQ405_05745</name>
</gene>
<dbReference type="Proteomes" id="UP000240535">
    <property type="component" value="Unassembled WGS sequence"/>
</dbReference>
<dbReference type="SMART" id="SM00320">
    <property type="entry name" value="WD40"/>
    <property type="match status" value="4"/>
</dbReference>
<accession>A0A2P8R0Q0</accession>
<name>A0A2P8R0Q0_9BACT</name>
<dbReference type="OrthoDB" id="11703at2"/>
<reference evidence="4" key="1">
    <citation type="submission" date="2017-10" db="EMBL/GenBank/DDBJ databases">
        <title>Campylobacter species from seals.</title>
        <authorList>
            <person name="Gilbert M.J."/>
            <person name="Zomer A.L."/>
            <person name="Timmerman A.J."/>
            <person name="Duim B."/>
            <person name="Wagenaar J.A."/>
        </authorList>
    </citation>
    <scope>NUCLEOTIDE SEQUENCE [LARGE SCALE GENOMIC DNA]</scope>
    <source>
        <strain evidence="4">17S00004-5</strain>
    </source>
</reference>
<evidence type="ECO:0000313" key="3">
    <source>
        <dbReference type="EMBL" id="PSM52061.1"/>
    </source>
</evidence>
<keyword evidence="4" id="KW-1185">Reference proteome</keyword>
<evidence type="ECO:0000256" key="2">
    <source>
        <dbReference type="ARBA" id="ARBA00022737"/>
    </source>
</evidence>